<keyword evidence="1" id="KW-0808">Transferase</keyword>
<keyword evidence="2" id="KW-1185">Reference proteome</keyword>
<dbReference type="Proteomes" id="UP000278222">
    <property type="component" value="Unassembled WGS sequence"/>
</dbReference>
<dbReference type="InterPro" id="IPR029044">
    <property type="entry name" value="Nucleotide-diphossugar_trans"/>
</dbReference>
<dbReference type="GO" id="GO:0016740">
    <property type="term" value="F:transferase activity"/>
    <property type="evidence" value="ECO:0007669"/>
    <property type="project" value="UniProtKB-KW"/>
</dbReference>
<dbReference type="EMBL" id="RJKX01000014">
    <property type="protein sequence ID" value="ROP90556.1"/>
    <property type="molecule type" value="Genomic_DNA"/>
</dbReference>
<sequence length="318" mass="34883">MTTSAAPAPAGPRRIIVSGADARYFPLLRGLLRSLQAHGLTAGTAFGVLDAGLLPAQRQWLAAAGAIVVDAIWGFDFPLAREIEAARPGIKVMTSRPLLPTLFPGFDTILWLDADTWVQTPDAVELLFRTAEGGTLAAVMEFDRSYAELRQGRPYWDRLHGWYEGLVGAAIAQRMMCRPTINTGVLALRADAPHWARWSRILQNWYRRQKVGSPAIFLLEQFALNGVVHVDGLAFTPLPTRCNWLCHMAVPAWDPDAGLLCDPLPPHDRLGIVHVCDWTKLDALTIPGCDGTSRRLWLTFPPRPAEPPIPVDPPAAGV</sequence>
<organism evidence="1 2">
    <name type="scientific">Stella humosa</name>
    <dbReference type="NCBI Taxonomy" id="94"/>
    <lineage>
        <taxon>Bacteria</taxon>
        <taxon>Pseudomonadati</taxon>
        <taxon>Pseudomonadota</taxon>
        <taxon>Alphaproteobacteria</taxon>
        <taxon>Rhodospirillales</taxon>
        <taxon>Stellaceae</taxon>
        <taxon>Stella</taxon>
    </lineage>
</organism>
<proteinExistence type="predicted"/>
<dbReference type="RefSeq" id="WP_123689969.1">
    <property type="nucleotide sequence ID" value="NZ_AP019700.1"/>
</dbReference>
<dbReference type="SUPFAM" id="SSF53448">
    <property type="entry name" value="Nucleotide-diphospho-sugar transferases"/>
    <property type="match status" value="1"/>
</dbReference>
<dbReference type="AlphaFoldDB" id="A0A3N1LJG3"/>
<accession>A0A3N1LJG3</accession>
<gene>
    <name evidence="1" type="ORF">EDC65_2406</name>
</gene>
<dbReference type="OrthoDB" id="7157498at2"/>
<reference evidence="1 2" key="1">
    <citation type="submission" date="2018-11" db="EMBL/GenBank/DDBJ databases">
        <title>Genomic Encyclopedia of Type Strains, Phase IV (KMG-IV): sequencing the most valuable type-strain genomes for metagenomic binning, comparative biology and taxonomic classification.</title>
        <authorList>
            <person name="Goeker M."/>
        </authorList>
    </citation>
    <scope>NUCLEOTIDE SEQUENCE [LARGE SCALE GENOMIC DNA]</scope>
    <source>
        <strain evidence="1 2">DSM 5900</strain>
    </source>
</reference>
<dbReference type="Gene3D" id="3.90.550.10">
    <property type="entry name" value="Spore Coat Polysaccharide Biosynthesis Protein SpsA, Chain A"/>
    <property type="match status" value="1"/>
</dbReference>
<name>A0A3N1LJG3_9PROT</name>
<evidence type="ECO:0000313" key="1">
    <source>
        <dbReference type="EMBL" id="ROP90556.1"/>
    </source>
</evidence>
<comment type="caution">
    <text evidence="1">The sequence shown here is derived from an EMBL/GenBank/DDBJ whole genome shotgun (WGS) entry which is preliminary data.</text>
</comment>
<protein>
    <submittedName>
        <fullName evidence="1">Lipopolysaccharide biosynthesis glycosyltransferase</fullName>
    </submittedName>
</protein>
<evidence type="ECO:0000313" key="2">
    <source>
        <dbReference type="Proteomes" id="UP000278222"/>
    </source>
</evidence>